<gene>
    <name evidence="2" type="ORF">G2W53_039290</name>
</gene>
<keyword evidence="3" id="KW-1185">Reference proteome</keyword>
<evidence type="ECO:0000256" key="1">
    <source>
        <dbReference type="SAM" id="MobiDB-lite"/>
    </source>
</evidence>
<evidence type="ECO:0000313" key="3">
    <source>
        <dbReference type="Proteomes" id="UP000634136"/>
    </source>
</evidence>
<feature type="compositionally biased region" description="Polar residues" evidence="1">
    <location>
        <begin position="145"/>
        <end position="154"/>
    </location>
</feature>
<proteinExistence type="predicted"/>
<organism evidence="2 3">
    <name type="scientific">Senna tora</name>
    <dbReference type="NCBI Taxonomy" id="362788"/>
    <lineage>
        <taxon>Eukaryota</taxon>
        <taxon>Viridiplantae</taxon>
        <taxon>Streptophyta</taxon>
        <taxon>Embryophyta</taxon>
        <taxon>Tracheophyta</taxon>
        <taxon>Spermatophyta</taxon>
        <taxon>Magnoliopsida</taxon>
        <taxon>eudicotyledons</taxon>
        <taxon>Gunneridae</taxon>
        <taxon>Pentapetalae</taxon>
        <taxon>rosids</taxon>
        <taxon>fabids</taxon>
        <taxon>Fabales</taxon>
        <taxon>Fabaceae</taxon>
        <taxon>Caesalpinioideae</taxon>
        <taxon>Cassia clade</taxon>
        <taxon>Senna</taxon>
    </lineage>
</organism>
<comment type="caution">
    <text evidence="2">The sequence shown here is derived from an EMBL/GenBank/DDBJ whole genome shotgun (WGS) entry which is preliminary data.</text>
</comment>
<feature type="compositionally biased region" description="Polar residues" evidence="1">
    <location>
        <begin position="128"/>
        <end position="138"/>
    </location>
</feature>
<accession>A0A834SNC8</accession>
<dbReference type="Proteomes" id="UP000634136">
    <property type="component" value="Unassembled WGS sequence"/>
</dbReference>
<dbReference type="EMBL" id="JAAIUW010000012">
    <property type="protein sequence ID" value="KAF7807129.1"/>
    <property type="molecule type" value="Genomic_DNA"/>
</dbReference>
<feature type="region of interest" description="Disordered" evidence="1">
    <location>
        <begin position="83"/>
        <end position="162"/>
    </location>
</feature>
<reference evidence="2" key="1">
    <citation type="submission" date="2020-09" db="EMBL/GenBank/DDBJ databases">
        <title>Genome-Enabled Discovery of Anthraquinone Biosynthesis in Senna tora.</title>
        <authorList>
            <person name="Kang S.-H."/>
            <person name="Pandey R.P."/>
            <person name="Lee C.-M."/>
            <person name="Sim J.-S."/>
            <person name="Jeong J.-T."/>
            <person name="Choi B.-S."/>
            <person name="Jung M."/>
            <person name="Ginzburg D."/>
            <person name="Zhao K."/>
            <person name="Won S.Y."/>
            <person name="Oh T.-J."/>
            <person name="Yu Y."/>
            <person name="Kim N.-H."/>
            <person name="Lee O.R."/>
            <person name="Lee T.-H."/>
            <person name="Bashyal P."/>
            <person name="Kim T.-S."/>
            <person name="Lee W.-H."/>
            <person name="Kawkins C."/>
            <person name="Kim C.-K."/>
            <person name="Kim J.S."/>
            <person name="Ahn B.O."/>
            <person name="Rhee S.Y."/>
            <person name="Sohng J.K."/>
        </authorList>
    </citation>
    <scope>NUCLEOTIDE SEQUENCE</scope>
    <source>
        <tissue evidence="2">Leaf</tissue>
    </source>
</reference>
<name>A0A834SNC8_9FABA</name>
<protein>
    <submittedName>
        <fullName evidence="2">3-oxo-Delta(4,5)-steroid 5-beta-reductase</fullName>
    </submittedName>
</protein>
<evidence type="ECO:0000313" key="2">
    <source>
        <dbReference type="EMBL" id="KAF7807129.1"/>
    </source>
</evidence>
<sequence length="162" mass="17787">MLPRVSIPRVPPRHPFVAANYGVSRQHQHHADFTPGSRVDYDGGAVYGVCDGGRVGGDEILQRVVEVREWNATFHQAQCGTERKKRQMSNMPLARFCHTRTPESSVSLEEITGSRAPSRGESDVGGNNRKQSSVSPSSRRFVAIHSQNMSSSVFPDSPLLAS</sequence>
<dbReference type="AlphaFoldDB" id="A0A834SNC8"/>